<evidence type="ECO:0000256" key="8">
    <source>
        <dbReference type="ARBA" id="ARBA00023306"/>
    </source>
</evidence>
<evidence type="ECO:0000256" key="2">
    <source>
        <dbReference type="ARBA" id="ARBA00004496"/>
    </source>
</evidence>
<dbReference type="PANTHER" id="PTHR12786:SF1">
    <property type="entry name" value="SPLICING REGULATOR SDE2"/>
    <property type="match status" value="1"/>
</dbReference>
<feature type="compositionally biased region" description="Low complexity" evidence="10">
    <location>
        <begin position="232"/>
        <end position="243"/>
    </location>
</feature>
<accession>A0AA88HCY6</accession>
<dbReference type="InterPro" id="IPR025086">
    <property type="entry name" value="SDE2/SF3A3_SAP"/>
</dbReference>
<dbReference type="InterPro" id="IPR053822">
    <property type="entry name" value="SDE2-like_dom"/>
</dbReference>
<protein>
    <recommendedName>
        <fullName evidence="15">Replication stress response regulator SDE2</fullName>
    </recommendedName>
</protein>
<keyword evidence="8" id="KW-0131">Cell cycle</keyword>
<evidence type="ECO:0000256" key="9">
    <source>
        <dbReference type="SAM" id="Coils"/>
    </source>
</evidence>
<comment type="subcellular location">
    <subcellularLocation>
        <location evidence="2">Cytoplasm</location>
    </subcellularLocation>
    <subcellularLocation>
        <location evidence="1">Nucleus</location>
    </subcellularLocation>
</comment>
<gene>
    <name evidence="13" type="ORF">QYM36_015677</name>
</gene>
<feature type="domain" description="SDE2/SF3A3 SAP" evidence="11">
    <location>
        <begin position="312"/>
        <end position="384"/>
    </location>
</feature>
<keyword evidence="9" id="KW-0175">Coiled coil</keyword>
<dbReference type="PANTHER" id="PTHR12786">
    <property type="entry name" value="SPLICING FACTOR SF3A-RELATED"/>
    <property type="match status" value="1"/>
</dbReference>
<keyword evidence="7" id="KW-0539">Nucleus</keyword>
<feature type="compositionally biased region" description="Acidic residues" evidence="10">
    <location>
        <begin position="206"/>
        <end position="220"/>
    </location>
</feature>
<feature type="region of interest" description="Disordered" evidence="10">
    <location>
        <begin position="206"/>
        <end position="243"/>
    </location>
</feature>
<dbReference type="Pfam" id="PF13297">
    <property type="entry name" value="SDE2_2C"/>
    <property type="match status" value="1"/>
</dbReference>
<keyword evidence="6" id="KW-0508">mRNA splicing</keyword>
<evidence type="ECO:0000256" key="7">
    <source>
        <dbReference type="ARBA" id="ARBA00023242"/>
    </source>
</evidence>
<evidence type="ECO:0000259" key="11">
    <source>
        <dbReference type="Pfam" id="PF13297"/>
    </source>
</evidence>
<keyword evidence="14" id="KW-1185">Reference proteome</keyword>
<evidence type="ECO:0000256" key="5">
    <source>
        <dbReference type="ARBA" id="ARBA00022664"/>
    </source>
</evidence>
<organism evidence="13 14">
    <name type="scientific">Artemia franciscana</name>
    <name type="common">Brine shrimp</name>
    <name type="synonym">Artemia sanfranciscana</name>
    <dbReference type="NCBI Taxonomy" id="6661"/>
    <lineage>
        <taxon>Eukaryota</taxon>
        <taxon>Metazoa</taxon>
        <taxon>Ecdysozoa</taxon>
        <taxon>Arthropoda</taxon>
        <taxon>Crustacea</taxon>
        <taxon>Branchiopoda</taxon>
        <taxon>Anostraca</taxon>
        <taxon>Artemiidae</taxon>
        <taxon>Artemia</taxon>
    </lineage>
</organism>
<dbReference type="InterPro" id="IPR051421">
    <property type="entry name" value="RNA_Proc_DNA_Dmg_Regulator"/>
</dbReference>
<feature type="domain" description="SDE2-like" evidence="12">
    <location>
        <begin position="76"/>
        <end position="173"/>
    </location>
</feature>
<evidence type="ECO:0000313" key="14">
    <source>
        <dbReference type="Proteomes" id="UP001187531"/>
    </source>
</evidence>
<dbReference type="GO" id="GO:0005737">
    <property type="term" value="C:cytoplasm"/>
    <property type="evidence" value="ECO:0007669"/>
    <property type="project" value="UniProtKB-SubCell"/>
</dbReference>
<dbReference type="GO" id="GO:0008380">
    <property type="term" value="P:RNA splicing"/>
    <property type="evidence" value="ECO:0007669"/>
    <property type="project" value="UniProtKB-KW"/>
</dbReference>
<evidence type="ECO:0000256" key="3">
    <source>
        <dbReference type="ARBA" id="ARBA00008726"/>
    </source>
</evidence>
<evidence type="ECO:0008006" key="15">
    <source>
        <dbReference type="Google" id="ProtNLM"/>
    </source>
</evidence>
<evidence type="ECO:0000256" key="6">
    <source>
        <dbReference type="ARBA" id="ARBA00023187"/>
    </source>
</evidence>
<evidence type="ECO:0000256" key="4">
    <source>
        <dbReference type="ARBA" id="ARBA00022490"/>
    </source>
</evidence>
<evidence type="ECO:0000256" key="1">
    <source>
        <dbReference type="ARBA" id="ARBA00004123"/>
    </source>
</evidence>
<evidence type="ECO:0000256" key="10">
    <source>
        <dbReference type="SAM" id="MobiDB-lite"/>
    </source>
</evidence>
<dbReference type="AlphaFoldDB" id="A0AA88HCY6"/>
<keyword evidence="4" id="KW-0963">Cytoplasm</keyword>
<dbReference type="GO" id="GO:0005634">
    <property type="term" value="C:nucleus"/>
    <property type="evidence" value="ECO:0007669"/>
    <property type="project" value="UniProtKB-SubCell"/>
</dbReference>
<dbReference type="Pfam" id="PF22782">
    <property type="entry name" value="SDE2"/>
    <property type="match status" value="1"/>
</dbReference>
<comment type="caution">
    <text evidence="13">The sequence shown here is derived from an EMBL/GenBank/DDBJ whole genome shotgun (WGS) entry which is preliminary data.</text>
</comment>
<proteinExistence type="inferred from homology"/>
<comment type="similarity">
    <text evidence="3">Belongs to the SDE2 family.</text>
</comment>
<evidence type="ECO:0000313" key="13">
    <source>
        <dbReference type="EMBL" id="KAK2708064.1"/>
    </source>
</evidence>
<evidence type="ECO:0000259" key="12">
    <source>
        <dbReference type="Pfam" id="PF22782"/>
    </source>
</evidence>
<sequence>MYFLKNLTGNEYFCLSRDCSTPYEAMNRATGLAVPESAYETLKFKVSGKIINIHDRLPVIGEDNVCFIEAFIPFVGGKGGFGSMLRAIGAQIEKTTNREACRDLSGRRIRDINEEKRLKDWIAKKADREKEKQERKKAKLEKLCQETKHEFHDPTYDKQRSEISDKVYESVEKAMNLPSTSSAAIKRKNENDETKVAKKKYLWTGVDDDSDSSIDSEAETGEASVEAEPCLTSESSSTSVEAVTAHHIEENVEPGVTVKTEASVSQVESEENEPVQNECNKNPVFSIVSPEDVKPEFDGEIALPTTETTEEQHPVRSSDIKKEVEEICLEMYNSAEELEPFGLETLKIELQRRGMKCGGSLNERASRLFSVKGVSLNEIPPSLLVGGNGKKKRNGKC</sequence>
<keyword evidence="5" id="KW-0507">mRNA processing</keyword>
<name>A0AA88HCY6_ARTSF</name>
<reference evidence="13" key="1">
    <citation type="submission" date="2023-07" db="EMBL/GenBank/DDBJ databases">
        <title>Chromosome-level genome assembly of Artemia franciscana.</title>
        <authorList>
            <person name="Jo E."/>
        </authorList>
    </citation>
    <scope>NUCLEOTIDE SEQUENCE</scope>
    <source>
        <tissue evidence="13">Whole body</tissue>
    </source>
</reference>
<dbReference type="Proteomes" id="UP001187531">
    <property type="component" value="Unassembled WGS sequence"/>
</dbReference>
<dbReference type="GO" id="GO:0006397">
    <property type="term" value="P:mRNA processing"/>
    <property type="evidence" value="ECO:0007669"/>
    <property type="project" value="UniProtKB-KW"/>
</dbReference>
<dbReference type="EMBL" id="JAVRJZ010000019">
    <property type="protein sequence ID" value="KAK2708064.1"/>
    <property type="molecule type" value="Genomic_DNA"/>
</dbReference>
<feature type="coiled-coil region" evidence="9">
    <location>
        <begin position="123"/>
        <end position="150"/>
    </location>
</feature>